<protein>
    <submittedName>
        <fullName evidence="1">Uncharacterized protein</fullName>
    </submittedName>
</protein>
<dbReference type="Proteomes" id="UP000593567">
    <property type="component" value="Unassembled WGS sequence"/>
</dbReference>
<keyword evidence="2" id="KW-1185">Reference proteome</keyword>
<sequence>MKLSCNDMKRLISQLVIHADVKYPRSVWVLKNICLVGGQKAKSLIHHGKLKITNVFITNTMHWKFLLVP</sequence>
<evidence type="ECO:0000313" key="1">
    <source>
        <dbReference type="EMBL" id="KAF6021095.1"/>
    </source>
</evidence>
<reference evidence="1" key="1">
    <citation type="submission" date="2020-06" db="EMBL/GenBank/DDBJ databases">
        <title>Draft genome of Bugula neritina, a colonial animal packing powerful symbionts and potential medicines.</title>
        <authorList>
            <person name="Rayko M."/>
        </authorList>
    </citation>
    <scope>NUCLEOTIDE SEQUENCE [LARGE SCALE GENOMIC DNA]</scope>
    <source>
        <strain evidence="1">Kwan_BN1</strain>
    </source>
</reference>
<name>A0A7J7J4R7_BUGNE</name>
<comment type="caution">
    <text evidence="1">The sequence shown here is derived from an EMBL/GenBank/DDBJ whole genome shotgun (WGS) entry which is preliminary data.</text>
</comment>
<proteinExistence type="predicted"/>
<evidence type="ECO:0000313" key="2">
    <source>
        <dbReference type="Proteomes" id="UP000593567"/>
    </source>
</evidence>
<dbReference type="AlphaFoldDB" id="A0A7J7J4R7"/>
<dbReference type="EMBL" id="VXIV02003134">
    <property type="protein sequence ID" value="KAF6021095.1"/>
    <property type="molecule type" value="Genomic_DNA"/>
</dbReference>
<accession>A0A7J7J4R7</accession>
<gene>
    <name evidence="1" type="ORF">EB796_020602</name>
</gene>
<organism evidence="1 2">
    <name type="scientific">Bugula neritina</name>
    <name type="common">Brown bryozoan</name>
    <name type="synonym">Sertularia neritina</name>
    <dbReference type="NCBI Taxonomy" id="10212"/>
    <lineage>
        <taxon>Eukaryota</taxon>
        <taxon>Metazoa</taxon>
        <taxon>Spiralia</taxon>
        <taxon>Lophotrochozoa</taxon>
        <taxon>Bryozoa</taxon>
        <taxon>Gymnolaemata</taxon>
        <taxon>Cheilostomatida</taxon>
        <taxon>Flustrina</taxon>
        <taxon>Buguloidea</taxon>
        <taxon>Bugulidae</taxon>
        <taxon>Bugula</taxon>
    </lineage>
</organism>